<accession>A0A7R9PC01</accession>
<dbReference type="PANTHER" id="PTHR31640">
    <property type="entry name" value="TRANSMEMBRANE PROTEIN KIAA1109"/>
    <property type="match status" value="1"/>
</dbReference>
<dbReference type="PANTHER" id="PTHR31640:SF1">
    <property type="entry name" value="BRIDGE-LIKE LIPID TRANSFER PROTEIN FAMILY MEMBER 1"/>
    <property type="match status" value="1"/>
</dbReference>
<evidence type="ECO:0000259" key="1">
    <source>
        <dbReference type="Pfam" id="PF25039"/>
    </source>
</evidence>
<dbReference type="InterPro" id="IPR056741">
    <property type="entry name" value="BLTP1_M"/>
</dbReference>
<dbReference type="AlphaFoldDB" id="A0A7R9PC01"/>
<dbReference type="GO" id="GO:0048488">
    <property type="term" value="P:synaptic vesicle endocytosis"/>
    <property type="evidence" value="ECO:0007669"/>
    <property type="project" value="TreeGrafter"/>
</dbReference>
<proteinExistence type="predicted"/>
<dbReference type="EMBL" id="OE185412">
    <property type="protein sequence ID" value="CAD7577314.1"/>
    <property type="molecule type" value="Genomic_DNA"/>
</dbReference>
<protein>
    <submittedName>
        <fullName evidence="2">(California timema) hypothetical protein</fullName>
    </submittedName>
</protein>
<feature type="domain" description="Bridge-like lipid transfer protein family member 1 middle region" evidence="1">
    <location>
        <begin position="111"/>
        <end position="193"/>
    </location>
</feature>
<dbReference type="GO" id="GO:0098793">
    <property type="term" value="C:presynapse"/>
    <property type="evidence" value="ECO:0007669"/>
    <property type="project" value="GOC"/>
</dbReference>
<reference evidence="2" key="1">
    <citation type="submission" date="2020-11" db="EMBL/GenBank/DDBJ databases">
        <authorList>
            <person name="Tran Van P."/>
        </authorList>
    </citation>
    <scope>NUCLEOTIDE SEQUENCE</scope>
</reference>
<dbReference type="Pfam" id="PF25039">
    <property type="entry name" value="BLTP1_M"/>
    <property type="match status" value="1"/>
</dbReference>
<dbReference type="InterPro" id="IPR033616">
    <property type="entry name" value="BLTP1"/>
</dbReference>
<gene>
    <name evidence="2" type="ORF">TCMB3V08_LOCUS9866</name>
</gene>
<name>A0A7R9PC01_TIMCA</name>
<sequence>MLSGLKLEAEITSLHSSLTCRKKSRPASMECSLTGQVGRTMIVLLEGVAPNQQTVVKVTVGKTQALYSSVSRRSKDKNSGLLTIGAVNIDIPQHPVALHGMMTRGSKQLSSTLQSLSITAALLPSLQAQYKMDQVNSTGMTGSKAKFTIDLPHHSLSFTTKLQVTEANLPSEASIELPQVHVSAEYIQDGSNSVEAQFAGM</sequence>
<evidence type="ECO:0000313" key="2">
    <source>
        <dbReference type="EMBL" id="CAD7577314.1"/>
    </source>
</evidence>
<organism evidence="2">
    <name type="scientific">Timema californicum</name>
    <name type="common">California timema</name>
    <name type="synonym">Walking stick</name>
    <dbReference type="NCBI Taxonomy" id="61474"/>
    <lineage>
        <taxon>Eukaryota</taxon>
        <taxon>Metazoa</taxon>
        <taxon>Ecdysozoa</taxon>
        <taxon>Arthropoda</taxon>
        <taxon>Hexapoda</taxon>
        <taxon>Insecta</taxon>
        <taxon>Pterygota</taxon>
        <taxon>Neoptera</taxon>
        <taxon>Polyneoptera</taxon>
        <taxon>Phasmatodea</taxon>
        <taxon>Timematodea</taxon>
        <taxon>Timematoidea</taxon>
        <taxon>Timematidae</taxon>
        <taxon>Timema</taxon>
    </lineage>
</organism>